<organism evidence="2 3">
    <name type="scientific">Aspergillus welwitschiae</name>
    <dbReference type="NCBI Taxonomy" id="1341132"/>
    <lineage>
        <taxon>Eukaryota</taxon>
        <taxon>Fungi</taxon>
        <taxon>Dikarya</taxon>
        <taxon>Ascomycota</taxon>
        <taxon>Pezizomycotina</taxon>
        <taxon>Eurotiomycetes</taxon>
        <taxon>Eurotiomycetidae</taxon>
        <taxon>Eurotiales</taxon>
        <taxon>Aspergillaceae</taxon>
        <taxon>Aspergillus</taxon>
        <taxon>Aspergillus subgen. Circumdati</taxon>
    </lineage>
</organism>
<sequence>MSVSELKNSNTVSISSNSSKRKVNMRDKEDKSYFLYGFGHKPEQLCLGHLSFGTYSKPIKDSLWYCPGVRLEVDEVHKWANVTRIDNQWFRTNPSIHISCDVNALDLVTLGASFLKSREMFVHAKAGRKVELKDPREFLSEKVLEAGRCRETLERWLVLDKFSLKNALSRPKIWYLTGLYELEDTMSLIGDTNTIGLRGGVSAELLALLAAAPVGASAEVARAKLQMQSVQVKEPLVWAARYQLLDAKYLYVEDDEPVPQNLVRLKGSPILSKGGFRDSEKDANCAELSLVEPNPDLAREGDYEECEEYWKPFLAAQKELEKVEKSGQEEY</sequence>
<proteinExistence type="predicted"/>
<dbReference type="AlphaFoldDB" id="A0A3F3QAV5"/>
<dbReference type="RefSeq" id="XP_026629386.1">
    <property type="nucleotide sequence ID" value="XM_026770959.1"/>
</dbReference>
<name>A0A3F3QAV5_9EURO</name>
<keyword evidence="3" id="KW-1185">Reference proteome</keyword>
<feature type="compositionally biased region" description="Low complexity" evidence="1">
    <location>
        <begin position="7"/>
        <end position="18"/>
    </location>
</feature>
<dbReference type="EMBL" id="KZ852038">
    <property type="protein sequence ID" value="RDH36364.1"/>
    <property type="molecule type" value="Genomic_DNA"/>
</dbReference>
<feature type="region of interest" description="Disordered" evidence="1">
    <location>
        <begin position="1"/>
        <end position="24"/>
    </location>
</feature>
<accession>A0A3F3QAV5</accession>
<evidence type="ECO:0000313" key="2">
    <source>
        <dbReference type="EMBL" id="RDH36364.1"/>
    </source>
</evidence>
<dbReference type="STRING" id="1341132.A0A3F3QAV5"/>
<dbReference type="GeneID" id="38139315"/>
<evidence type="ECO:0000256" key="1">
    <source>
        <dbReference type="SAM" id="MobiDB-lite"/>
    </source>
</evidence>
<evidence type="ECO:0000313" key="3">
    <source>
        <dbReference type="Proteomes" id="UP000253729"/>
    </source>
</evidence>
<dbReference type="Proteomes" id="UP000253729">
    <property type="component" value="Unassembled WGS sequence"/>
</dbReference>
<reference evidence="2 3" key="1">
    <citation type="submission" date="2018-07" db="EMBL/GenBank/DDBJ databases">
        <title>The genomes of Aspergillus section Nigri reveals drivers in fungal speciation.</title>
        <authorList>
            <consortium name="DOE Joint Genome Institute"/>
            <person name="Vesth T.C."/>
            <person name="Nybo J."/>
            <person name="Theobald S."/>
            <person name="Brandl J."/>
            <person name="Frisvad J.C."/>
            <person name="Nielsen K.F."/>
            <person name="Lyhne E.K."/>
            <person name="Kogle M.E."/>
            <person name="Kuo A."/>
            <person name="Riley R."/>
            <person name="Clum A."/>
            <person name="Nolan M."/>
            <person name="Lipzen A."/>
            <person name="Salamov A."/>
            <person name="Henrissat B."/>
            <person name="Wiebenga A."/>
            <person name="De vries R.P."/>
            <person name="Grigoriev I.V."/>
            <person name="Mortensen U.H."/>
            <person name="Andersen M.R."/>
            <person name="Baker S.E."/>
        </authorList>
    </citation>
    <scope>NUCLEOTIDE SEQUENCE [LARGE SCALE GENOMIC DNA]</scope>
    <source>
        <strain evidence="2 3">CBS 139.54b</strain>
    </source>
</reference>
<protein>
    <submittedName>
        <fullName evidence="2">Uncharacterized protein</fullName>
    </submittedName>
</protein>
<gene>
    <name evidence="2" type="ORF">BDQ94DRAFT_167978</name>
</gene>